<proteinExistence type="predicted"/>
<keyword evidence="3" id="KW-1133">Transmembrane helix</keyword>
<reference evidence="5 6" key="1">
    <citation type="submission" date="2016-12" db="EMBL/GenBank/DDBJ databases">
        <title>Thioflexothrix psekupsii D3 genome sequencing and assembly.</title>
        <authorList>
            <person name="Fomenkov A."/>
            <person name="Vincze T."/>
            <person name="Grabovich M."/>
            <person name="Anton B.P."/>
            <person name="Dubinina G."/>
            <person name="Orlova M."/>
            <person name="Belousova E."/>
            <person name="Roberts R.J."/>
        </authorList>
    </citation>
    <scope>NUCLEOTIDE SEQUENCE [LARGE SCALE GENOMIC DNA]</scope>
    <source>
        <strain evidence="5">D3</strain>
    </source>
</reference>
<dbReference type="Gene3D" id="6.10.340.10">
    <property type="match status" value="1"/>
</dbReference>
<dbReference type="PROSITE" id="PS50885">
    <property type="entry name" value="HAMP"/>
    <property type="match status" value="1"/>
</dbReference>
<dbReference type="SMART" id="SM00304">
    <property type="entry name" value="HAMP"/>
    <property type="match status" value="1"/>
</dbReference>
<feature type="transmembrane region" description="Helical" evidence="3">
    <location>
        <begin position="15"/>
        <end position="35"/>
    </location>
</feature>
<evidence type="ECO:0000256" key="2">
    <source>
        <dbReference type="SAM" id="Coils"/>
    </source>
</evidence>
<name>A0A251XBJ0_9GAMM</name>
<dbReference type="GO" id="GO:0007165">
    <property type="term" value="P:signal transduction"/>
    <property type="evidence" value="ECO:0007669"/>
    <property type="project" value="InterPro"/>
</dbReference>
<gene>
    <name evidence="5" type="ORF">TPSD3_03015</name>
</gene>
<dbReference type="EMBL" id="MSLT01000006">
    <property type="protein sequence ID" value="OUD15507.1"/>
    <property type="molecule type" value="Genomic_DNA"/>
</dbReference>
<dbReference type="SUPFAM" id="SSF158472">
    <property type="entry name" value="HAMP domain-like"/>
    <property type="match status" value="1"/>
</dbReference>
<dbReference type="InterPro" id="IPR003660">
    <property type="entry name" value="HAMP_dom"/>
</dbReference>
<dbReference type="CDD" id="cd06225">
    <property type="entry name" value="HAMP"/>
    <property type="match status" value="1"/>
</dbReference>
<dbReference type="InterPro" id="IPR036457">
    <property type="entry name" value="PPM-type-like_dom_sf"/>
</dbReference>
<accession>A0A251XBJ0</accession>
<feature type="transmembrane region" description="Helical" evidence="3">
    <location>
        <begin position="179"/>
        <end position="204"/>
    </location>
</feature>
<dbReference type="Gene3D" id="3.60.40.10">
    <property type="entry name" value="PPM-type phosphatase domain"/>
    <property type="match status" value="1"/>
</dbReference>
<organism evidence="5 6">
    <name type="scientific">Thioflexithrix psekupsensis</name>
    <dbReference type="NCBI Taxonomy" id="1570016"/>
    <lineage>
        <taxon>Bacteria</taxon>
        <taxon>Pseudomonadati</taxon>
        <taxon>Pseudomonadota</taxon>
        <taxon>Gammaproteobacteria</taxon>
        <taxon>Thiotrichales</taxon>
        <taxon>Thioflexithrix</taxon>
    </lineage>
</organism>
<dbReference type="PANTHER" id="PTHR43156">
    <property type="entry name" value="STAGE II SPORULATION PROTEIN E-RELATED"/>
    <property type="match status" value="1"/>
</dbReference>
<keyword evidence="6" id="KW-1185">Reference proteome</keyword>
<sequence>MRLLRDLPIKNKLRIINLFSSALILSLVATAFIVYDRETSRRKMEQDLYILARVVGMNSNAGLVFDDSNMIQENITTLRADSSIMLGRVFKQNGESVASYYRQDLSDLAQQQAHLSKLSYFFFHSARSSEFPTVDYHPEGEYVFFHDDYVNVYLPIILSDKFRGTIFIRSDLEALKSRLQWALIIVAVVLTIALFISSLLTSFFQRSITLPLSSLLQTMNKVSHEKIYSLREEKESNDEIGMLVDGFNQMLMTIELREQELALANTEIMELNERLKAENLRMGAELEVTRRLQTMILPRDQELAHIADLEIAGIMEPADEVGGDYYDVLHHEGQTKIGIGDVTGHGLESGVLMLMVQMAVRTLLINGVKNNRQFLTVLNRAVYENVKRMGTDKNLTLLLLDYEKGHLRFTGQHEELLVVNRNGHVERIDTLDLGFMVGVEANIDHLVHEQEIFLQPGEGVVLYTDGITEARNPNKEMYGVERLCTVISKHWHLGSIGLREAILADLHHHIDYQKIADDITLVVLKRRC</sequence>
<dbReference type="Pfam" id="PF00672">
    <property type="entry name" value="HAMP"/>
    <property type="match status" value="1"/>
</dbReference>
<dbReference type="SMART" id="SM00331">
    <property type="entry name" value="PP2C_SIG"/>
    <property type="match status" value="1"/>
</dbReference>
<dbReference type="InterPro" id="IPR052016">
    <property type="entry name" value="Bact_Sigma-Reg"/>
</dbReference>
<feature type="domain" description="HAMP" evidence="4">
    <location>
        <begin position="206"/>
        <end position="259"/>
    </location>
</feature>
<evidence type="ECO:0000256" key="1">
    <source>
        <dbReference type="ARBA" id="ARBA00022801"/>
    </source>
</evidence>
<dbReference type="GO" id="GO:0016791">
    <property type="term" value="F:phosphatase activity"/>
    <property type="evidence" value="ECO:0007669"/>
    <property type="project" value="TreeGrafter"/>
</dbReference>
<evidence type="ECO:0000313" key="5">
    <source>
        <dbReference type="EMBL" id="OUD15507.1"/>
    </source>
</evidence>
<keyword evidence="2" id="KW-0175">Coiled coil</keyword>
<protein>
    <recommendedName>
        <fullName evidence="4">HAMP domain-containing protein</fullName>
    </recommendedName>
</protein>
<dbReference type="Proteomes" id="UP000194798">
    <property type="component" value="Unassembled WGS sequence"/>
</dbReference>
<dbReference type="GO" id="GO:0016020">
    <property type="term" value="C:membrane"/>
    <property type="evidence" value="ECO:0007669"/>
    <property type="project" value="InterPro"/>
</dbReference>
<dbReference type="Pfam" id="PF07228">
    <property type="entry name" value="SpoIIE"/>
    <property type="match status" value="1"/>
</dbReference>
<keyword evidence="1" id="KW-0378">Hydrolase</keyword>
<dbReference type="Pfam" id="PF17152">
    <property type="entry name" value="CHASE8"/>
    <property type="match status" value="1"/>
</dbReference>
<dbReference type="InterPro" id="IPR033417">
    <property type="entry name" value="CHASE8"/>
</dbReference>
<keyword evidence="3" id="KW-0472">Membrane</keyword>
<dbReference type="RefSeq" id="WP_086487103.1">
    <property type="nucleotide sequence ID" value="NZ_MSLT01000006.1"/>
</dbReference>
<dbReference type="InterPro" id="IPR001932">
    <property type="entry name" value="PPM-type_phosphatase-like_dom"/>
</dbReference>
<feature type="coiled-coil region" evidence="2">
    <location>
        <begin position="254"/>
        <end position="281"/>
    </location>
</feature>
<dbReference type="OrthoDB" id="9792854at2"/>
<evidence type="ECO:0000259" key="4">
    <source>
        <dbReference type="PROSITE" id="PS50885"/>
    </source>
</evidence>
<evidence type="ECO:0000313" key="6">
    <source>
        <dbReference type="Proteomes" id="UP000194798"/>
    </source>
</evidence>
<evidence type="ECO:0000256" key="3">
    <source>
        <dbReference type="SAM" id="Phobius"/>
    </source>
</evidence>
<dbReference type="PANTHER" id="PTHR43156:SF2">
    <property type="entry name" value="STAGE II SPORULATION PROTEIN E"/>
    <property type="match status" value="1"/>
</dbReference>
<keyword evidence="3" id="KW-0812">Transmembrane</keyword>
<dbReference type="AlphaFoldDB" id="A0A251XBJ0"/>
<comment type="caution">
    <text evidence="5">The sequence shown here is derived from an EMBL/GenBank/DDBJ whole genome shotgun (WGS) entry which is preliminary data.</text>
</comment>